<dbReference type="Pfam" id="PF10409">
    <property type="entry name" value="PTEN_C2"/>
    <property type="match status" value="1"/>
</dbReference>
<evidence type="ECO:0000259" key="2">
    <source>
        <dbReference type="PROSITE" id="PS51886"/>
    </source>
</evidence>
<dbReference type="PROSITE" id="PS51182">
    <property type="entry name" value="C2_TENSIN"/>
    <property type="match status" value="1"/>
</dbReference>
<dbReference type="Gene3D" id="3.90.190.10">
    <property type="entry name" value="Protein tyrosine phosphatase superfamily"/>
    <property type="match status" value="1"/>
</dbReference>
<accession>A0A7S4LZZ8</accession>
<dbReference type="PROSITE" id="PS51886">
    <property type="entry name" value="TLDC"/>
    <property type="match status" value="1"/>
</dbReference>
<feature type="domain" description="TLDc" evidence="2">
    <location>
        <begin position="619"/>
        <end position="786"/>
    </location>
</feature>
<feature type="domain" description="C2 tensin-type" evidence="1">
    <location>
        <begin position="193"/>
        <end position="350"/>
    </location>
</feature>
<dbReference type="InterPro" id="IPR035892">
    <property type="entry name" value="C2_domain_sf"/>
</dbReference>
<proteinExistence type="predicted"/>
<dbReference type="SMART" id="SM00584">
    <property type="entry name" value="TLDc"/>
    <property type="match status" value="1"/>
</dbReference>
<evidence type="ECO:0008006" key="4">
    <source>
        <dbReference type="Google" id="ProtNLM"/>
    </source>
</evidence>
<dbReference type="InterPro" id="IPR029021">
    <property type="entry name" value="Prot-tyrosine_phosphatase-like"/>
</dbReference>
<organism evidence="3">
    <name type="scientific">Guillardia theta</name>
    <name type="common">Cryptophyte</name>
    <name type="synonym">Cryptomonas phi</name>
    <dbReference type="NCBI Taxonomy" id="55529"/>
    <lineage>
        <taxon>Eukaryota</taxon>
        <taxon>Cryptophyceae</taxon>
        <taxon>Pyrenomonadales</taxon>
        <taxon>Geminigeraceae</taxon>
        <taxon>Guillardia</taxon>
    </lineage>
</organism>
<dbReference type="AlphaFoldDB" id="A0A7S4LZZ8"/>
<protein>
    <recommendedName>
        <fullName evidence="4">TLDc domain-containing protein</fullName>
    </recommendedName>
</protein>
<dbReference type="Pfam" id="PF07534">
    <property type="entry name" value="TLD"/>
    <property type="match status" value="1"/>
</dbReference>
<dbReference type="PANTHER" id="PTHR23354">
    <property type="entry name" value="NUCLEOLAR PROTEIN 7/ESTROGEN RECEPTOR COACTIVATOR-RELATED"/>
    <property type="match status" value="1"/>
</dbReference>
<dbReference type="InterPro" id="IPR006571">
    <property type="entry name" value="TLDc_dom"/>
</dbReference>
<evidence type="ECO:0000313" key="3">
    <source>
        <dbReference type="EMBL" id="CAE2191450.1"/>
    </source>
</evidence>
<dbReference type="EMBL" id="HBKN01000904">
    <property type="protein sequence ID" value="CAE2191450.1"/>
    <property type="molecule type" value="Transcribed_RNA"/>
</dbReference>
<dbReference type="SMART" id="SM01326">
    <property type="entry name" value="PTEN_C2"/>
    <property type="match status" value="1"/>
</dbReference>
<dbReference type="SUPFAM" id="SSF49562">
    <property type="entry name" value="C2 domain (Calcium/lipid-binding domain, CaLB)"/>
    <property type="match status" value="1"/>
</dbReference>
<sequence length="787" mass="87943">MELFKAIQEAFWASSSAVSVEVGPSLLEVIVEAEKQKDASKYLLENYKGKFMVWSLLPVQDTEDFDNDVQDIAAYVTSPPALEDILKVCHSIHGWIECDTGNVAVVLSSSEQLVSSWSALICCAYSLYSKSFVHAAEAFAHLACQRIEATLSAQDILSNPESAEFKYEDLPLVHRTYLFYVETLIKTRCIPHDSPIYVTRIVMHGIPKIARQGEVGCIPVISMHSVTSGRMIFSSEWQSTSKSLSSSLRVYSVEDCSAIFPVNAAVMGDVVLRMSHRESLEEEESKYEKLFEFSFHSAMLHYHQHKSTSNPQETITSAGLIRLDRSSLGIRKDDKRFDEDFSIDILIASDESCLTDDLECNVQSKESNKTSAPRYDTLQRLLDALPPADEHQHVKPQPRPTLKVTPNPREILEEFFSDEVDSSVTSNINSVPIIFSFPPFGSSEEQEDAPTLLHEGDSQQEELLLDLGGAMTGRPVRGFCMVLPSLVVLEPLRVDKNARMVGIEKCQIRIPVEKIVKFEVTMRAGHPPASSELDQQIVIEWDGGSSIEFRRVVLIDQPQLEHVPAISKEIKGAMEALEKLQSNIASGSQTFSSILKHSEEMPKLMRHNEEGFTMEAASMIASEAEIIALRTSIPIRFRIIDTWELLYSTTLHGISLETFFRRTGWRAPTLLLLRDSKRAVFGAFCSAPWEAHSTFFGTGESFVFRTVENGKGDKSVRVFRWSGKNSYFQLARRGEGIAIGAGKNNAIRLDPDFLHGSSGLCETFDSPGLASSNQFECVFLEVWGFSD</sequence>
<evidence type="ECO:0000259" key="1">
    <source>
        <dbReference type="PROSITE" id="PS51182"/>
    </source>
</evidence>
<gene>
    <name evidence="3" type="ORF">GTHE00462_LOCUS761</name>
</gene>
<dbReference type="Gene3D" id="2.60.40.1110">
    <property type="match status" value="1"/>
</dbReference>
<dbReference type="InterPro" id="IPR014020">
    <property type="entry name" value="Tensin_C2-dom"/>
</dbReference>
<name>A0A7S4LZZ8_GUITH</name>
<reference evidence="3" key="1">
    <citation type="submission" date="2021-01" db="EMBL/GenBank/DDBJ databases">
        <authorList>
            <person name="Corre E."/>
            <person name="Pelletier E."/>
            <person name="Niang G."/>
            <person name="Scheremetjew M."/>
            <person name="Finn R."/>
            <person name="Kale V."/>
            <person name="Holt S."/>
            <person name="Cochrane G."/>
            <person name="Meng A."/>
            <person name="Brown T."/>
            <person name="Cohen L."/>
        </authorList>
    </citation>
    <scope>NUCLEOTIDE SEQUENCE</scope>
    <source>
        <strain evidence="3">CCMP 2712</strain>
    </source>
</reference>